<dbReference type="Gramene" id="TVT96859">
    <property type="protein sequence ID" value="TVT96859"/>
    <property type="gene ID" value="EJB05_57937"/>
</dbReference>
<sequence>MSFIPGVIHYTRKRSIQSFHCLNLVYPARGNCRRAGCQQGASSNSCLPSRILSFFSTVPIVSFETS</sequence>
<gene>
    <name evidence="1" type="ORF">EJB05_57937</name>
</gene>
<comment type="caution">
    <text evidence="1">The sequence shown here is derived from an EMBL/GenBank/DDBJ whole genome shotgun (WGS) entry which is preliminary data.</text>
</comment>
<dbReference type="EMBL" id="RWGY01001120">
    <property type="protein sequence ID" value="TVT96859.1"/>
    <property type="molecule type" value="Genomic_DNA"/>
</dbReference>
<accession>A0A5J9SCQ7</accession>
<dbReference type="AlphaFoldDB" id="A0A5J9SCQ7"/>
<dbReference type="Proteomes" id="UP000324897">
    <property type="component" value="Unassembled WGS sequence"/>
</dbReference>
<evidence type="ECO:0000313" key="1">
    <source>
        <dbReference type="EMBL" id="TVT96859.1"/>
    </source>
</evidence>
<protein>
    <submittedName>
        <fullName evidence="1">Uncharacterized protein</fullName>
    </submittedName>
</protein>
<organism evidence="1 2">
    <name type="scientific">Eragrostis curvula</name>
    <name type="common">weeping love grass</name>
    <dbReference type="NCBI Taxonomy" id="38414"/>
    <lineage>
        <taxon>Eukaryota</taxon>
        <taxon>Viridiplantae</taxon>
        <taxon>Streptophyta</taxon>
        <taxon>Embryophyta</taxon>
        <taxon>Tracheophyta</taxon>
        <taxon>Spermatophyta</taxon>
        <taxon>Magnoliopsida</taxon>
        <taxon>Liliopsida</taxon>
        <taxon>Poales</taxon>
        <taxon>Poaceae</taxon>
        <taxon>PACMAD clade</taxon>
        <taxon>Chloridoideae</taxon>
        <taxon>Eragrostideae</taxon>
        <taxon>Eragrostidinae</taxon>
        <taxon>Eragrostis</taxon>
    </lineage>
</organism>
<keyword evidence="2" id="KW-1185">Reference proteome</keyword>
<proteinExistence type="predicted"/>
<evidence type="ECO:0000313" key="2">
    <source>
        <dbReference type="Proteomes" id="UP000324897"/>
    </source>
</evidence>
<reference evidence="1 2" key="1">
    <citation type="journal article" date="2019" name="Sci. Rep.">
        <title>A high-quality genome of Eragrostis curvula grass provides insights into Poaceae evolution and supports new strategies to enhance forage quality.</title>
        <authorList>
            <person name="Carballo J."/>
            <person name="Santos B.A.C.M."/>
            <person name="Zappacosta D."/>
            <person name="Garbus I."/>
            <person name="Selva J.P."/>
            <person name="Gallo C.A."/>
            <person name="Diaz A."/>
            <person name="Albertini E."/>
            <person name="Caccamo M."/>
            <person name="Echenique V."/>
        </authorList>
    </citation>
    <scope>NUCLEOTIDE SEQUENCE [LARGE SCALE GENOMIC DNA]</scope>
    <source>
        <strain evidence="2">cv. Victoria</strain>
        <tissue evidence="1">Leaf</tissue>
    </source>
</reference>
<feature type="non-terminal residue" evidence="1">
    <location>
        <position position="1"/>
    </location>
</feature>
<name>A0A5J9SCQ7_9POAL</name>